<dbReference type="AlphaFoldDB" id="A0AAX6MAP6"/>
<dbReference type="Pfam" id="PF00856">
    <property type="entry name" value="SET"/>
    <property type="match status" value="1"/>
</dbReference>
<evidence type="ECO:0000313" key="3">
    <source>
        <dbReference type="Proteomes" id="UP001369815"/>
    </source>
</evidence>
<dbReference type="PROSITE" id="PS50280">
    <property type="entry name" value="SET"/>
    <property type="match status" value="1"/>
</dbReference>
<dbReference type="SUPFAM" id="SSF82199">
    <property type="entry name" value="SET domain"/>
    <property type="match status" value="1"/>
</dbReference>
<reference evidence="2 3" key="1">
    <citation type="journal article" date="2024" name="Front Chem Biol">
        <title>Unveiling the potential of Daldinia eschscholtzii MFLUCC 19-0629 through bioactivity and bioinformatics studies for enhanced sustainable agriculture production.</title>
        <authorList>
            <person name="Brooks S."/>
            <person name="Weaver J.A."/>
            <person name="Klomchit A."/>
            <person name="Alharthi S.A."/>
            <person name="Onlamun T."/>
            <person name="Nurani R."/>
            <person name="Vong T.K."/>
            <person name="Alberti F."/>
            <person name="Greco C."/>
        </authorList>
    </citation>
    <scope>NUCLEOTIDE SEQUENCE [LARGE SCALE GENOMIC DNA]</scope>
    <source>
        <strain evidence="2">MFLUCC 19-0629</strain>
    </source>
</reference>
<dbReference type="InterPro" id="IPR046341">
    <property type="entry name" value="SET_dom_sf"/>
</dbReference>
<dbReference type="EMBL" id="JBANMG010000009">
    <property type="protein sequence ID" value="KAK6949272.1"/>
    <property type="molecule type" value="Genomic_DNA"/>
</dbReference>
<proteinExistence type="predicted"/>
<organism evidence="2 3">
    <name type="scientific">Daldinia eschscholtzii</name>
    <dbReference type="NCBI Taxonomy" id="292717"/>
    <lineage>
        <taxon>Eukaryota</taxon>
        <taxon>Fungi</taxon>
        <taxon>Dikarya</taxon>
        <taxon>Ascomycota</taxon>
        <taxon>Pezizomycotina</taxon>
        <taxon>Sordariomycetes</taxon>
        <taxon>Xylariomycetidae</taxon>
        <taxon>Xylariales</taxon>
        <taxon>Hypoxylaceae</taxon>
        <taxon>Daldinia</taxon>
    </lineage>
</organism>
<name>A0AAX6MAP6_9PEZI</name>
<dbReference type="InterPro" id="IPR001214">
    <property type="entry name" value="SET_dom"/>
</dbReference>
<dbReference type="SMART" id="SM00317">
    <property type="entry name" value="SET"/>
    <property type="match status" value="1"/>
</dbReference>
<feature type="domain" description="SET" evidence="1">
    <location>
        <begin position="171"/>
        <end position="304"/>
    </location>
</feature>
<accession>A0AAX6MAP6</accession>
<dbReference type="Proteomes" id="UP001369815">
    <property type="component" value="Unassembled WGS sequence"/>
</dbReference>
<evidence type="ECO:0000313" key="2">
    <source>
        <dbReference type="EMBL" id="KAK6949272.1"/>
    </source>
</evidence>
<keyword evidence="3" id="KW-1185">Reference proteome</keyword>
<dbReference type="PANTHER" id="PTHR47332">
    <property type="entry name" value="SET DOMAIN-CONTAINING PROTEIN 5"/>
    <property type="match status" value="1"/>
</dbReference>
<dbReference type="Gene3D" id="2.170.270.10">
    <property type="entry name" value="SET domain"/>
    <property type="match status" value="1"/>
</dbReference>
<sequence length="347" mass="38434">MPPSVSVDSEGRAPVATTDETITSEMLDQKYVEYQMECLRKLRQHMSWIAEWLAAHKSLCDTNDDAGIADEATGMVESDHNYGKSAAWSAMPTDAKSGTASYNAYRNDDKRGQTLGYVRNGNTTYDPWDDTKEPITIPHHLLDADEAAAESVGYGRIPYEHLANPESYVNQYIEVKKSQLGGYGVFAKTDLKCGQLILAEQPALKANPVTLYQDIAQLAPELQATFYRMHGHKRSPEHDERQAIFLTNAFAVKESSFVYFIAAKFNHACGQMRSVKYTITENNIIELRTAKDVPAGTELTISYGPVSPSNLYTLWGFRCACGGCKPLTDAQVKKLDCVDDVADGTCE</sequence>
<comment type="caution">
    <text evidence="2">The sequence shown here is derived from an EMBL/GenBank/DDBJ whole genome shotgun (WGS) entry which is preliminary data.</text>
</comment>
<dbReference type="CDD" id="cd20071">
    <property type="entry name" value="SET_SMYD"/>
    <property type="match status" value="1"/>
</dbReference>
<dbReference type="InterPro" id="IPR053185">
    <property type="entry name" value="SET_domain_protein"/>
</dbReference>
<protein>
    <recommendedName>
        <fullName evidence="1">SET domain-containing protein</fullName>
    </recommendedName>
</protein>
<evidence type="ECO:0000259" key="1">
    <source>
        <dbReference type="PROSITE" id="PS50280"/>
    </source>
</evidence>
<gene>
    <name evidence="2" type="ORF">Daesc_009346</name>
</gene>
<dbReference type="PANTHER" id="PTHR47332:SF4">
    <property type="entry name" value="SET DOMAIN-CONTAINING PROTEIN 5"/>
    <property type="match status" value="1"/>
</dbReference>